<evidence type="ECO:0000313" key="11">
    <source>
        <dbReference type="EMBL" id="MVM35982.1"/>
    </source>
</evidence>
<dbReference type="InterPro" id="IPR051395">
    <property type="entry name" value="Cytochrome_c_Peroxidase/MauG"/>
</dbReference>
<evidence type="ECO:0000259" key="10">
    <source>
        <dbReference type="PROSITE" id="PS51007"/>
    </source>
</evidence>
<dbReference type="PIRSF" id="PIRSF000294">
    <property type="entry name" value="Cytochrome-c_peroxidase"/>
    <property type="match status" value="1"/>
</dbReference>
<dbReference type="InterPro" id="IPR004852">
    <property type="entry name" value="Di-haem_cyt_c_peroxidsae"/>
</dbReference>
<evidence type="ECO:0000256" key="8">
    <source>
        <dbReference type="PIRSR" id="PIRSR000294-1"/>
    </source>
</evidence>
<dbReference type="SUPFAM" id="SSF46626">
    <property type="entry name" value="Cytochrome c"/>
    <property type="match status" value="2"/>
</dbReference>
<feature type="domain" description="Cytochrome c" evidence="10">
    <location>
        <begin position="204"/>
        <end position="332"/>
    </location>
</feature>
<keyword evidence="4" id="KW-0732">Signal</keyword>
<protein>
    <submittedName>
        <fullName evidence="11">Cytochrome-c peroxidase</fullName>
    </submittedName>
</protein>
<evidence type="ECO:0000256" key="4">
    <source>
        <dbReference type="ARBA" id="ARBA00022729"/>
    </source>
</evidence>
<comment type="cofactor">
    <cofactor evidence="8">
        <name>heme</name>
        <dbReference type="ChEBI" id="CHEBI:30413"/>
    </cofactor>
    <text evidence="8">Binds 2 heme groups.</text>
</comment>
<keyword evidence="11" id="KW-0575">Peroxidase</keyword>
<evidence type="ECO:0000256" key="5">
    <source>
        <dbReference type="ARBA" id="ARBA00022764"/>
    </source>
</evidence>
<dbReference type="EMBL" id="WPIN01000029">
    <property type="protein sequence ID" value="MVM35982.1"/>
    <property type="molecule type" value="Genomic_DNA"/>
</dbReference>
<feature type="binding site" description="covalent" evidence="8">
    <location>
        <position position="73"/>
    </location>
    <ligand>
        <name>heme c</name>
        <dbReference type="ChEBI" id="CHEBI:61717"/>
        <label>1</label>
    </ligand>
</feature>
<dbReference type="PROSITE" id="PS51007">
    <property type="entry name" value="CYTC"/>
    <property type="match status" value="1"/>
</dbReference>
<feature type="binding site" description="axial binding residue" evidence="9">
    <location>
        <position position="221"/>
    </location>
    <ligand>
        <name>heme c</name>
        <dbReference type="ChEBI" id="CHEBI:61717"/>
        <label>2</label>
    </ligand>
    <ligandPart>
        <name>Fe</name>
        <dbReference type="ChEBI" id="CHEBI:18248"/>
    </ligandPart>
</feature>
<dbReference type="PANTHER" id="PTHR30600:SF10">
    <property type="entry name" value="BLL6722 PROTEIN"/>
    <property type="match status" value="1"/>
</dbReference>
<dbReference type="InterPro" id="IPR009056">
    <property type="entry name" value="Cyt_c-like_dom"/>
</dbReference>
<evidence type="ECO:0000256" key="1">
    <source>
        <dbReference type="ARBA" id="ARBA00004418"/>
    </source>
</evidence>
<dbReference type="InterPro" id="IPR026259">
    <property type="entry name" value="MauG/Cytc_peroxidase"/>
</dbReference>
<reference evidence="11 12" key="1">
    <citation type="submission" date="2019-12" db="EMBL/GenBank/DDBJ databases">
        <title>Spirosoma sp. HMF4905 genome sequencing and assembly.</title>
        <authorList>
            <person name="Kang H."/>
            <person name="Cha I."/>
            <person name="Kim H."/>
            <person name="Joh K."/>
        </authorList>
    </citation>
    <scope>NUCLEOTIDE SEQUENCE [LARGE SCALE GENOMIC DNA]</scope>
    <source>
        <strain evidence="11 12">HMF4905</strain>
    </source>
</reference>
<dbReference type="Proteomes" id="UP000436006">
    <property type="component" value="Unassembled WGS sequence"/>
</dbReference>
<dbReference type="GO" id="GO:0020037">
    <property type="term" value="F:heme binding"/>
    <property type="evidence" value="ECO:0007669"/>
    <property type="project" value="InterPro"/>
</dbReference>
<dbReference type="Pfam" id="PF03150">
    <property type="entry name" value="CCP_MauG"/>
    <property type="match status" value="1"/>
</dbReference>
<keyword evidence="2 8" id="KW-0349">Heme</keyword>
<feature type="binding site" description="covalent" evidence="8">
    <location>
        <position position="220"/>
    </location>
    <ligand>
        <name>heme c</name>
        <dbReference type="ChEBI" id="CHEBI:61717"/>
        <label>2</label>
    </ligand>
</feature>
<dbReference type="AlphaFoldDB" id="A0A7K1SQA3"/>
<comment type="caution">
    <text evidence="11">The sequence shown here is derived from an EMBL/GenBank/DDBJ whole genome shotgun (WGS) entry which is preliminary data.</text>
</comment>
<evidence type="ECO:0000256" key="2">
    <source>
        <dbReference type="ARBA" id="ARBA00022617"/>
    </source>
</evidence>
<dbReference type="GO" id="GO:0046872">
    <property type="term" value="F:metal ion binding"/>
    <property type="evidence" value="ECO:0007669"/>
    <property type="project" value="UniProtKB-KW"/>
</dbReference>
<proteinExistence type="predicted"/>
<dbReference type="Gene3D" id="1.10.760.10">
    <property type="entry name" value="Cytochrome c-like domain"/>
    <property type="match status" value="2"/>
</dbReference>
<accession>A0A7K1SQA3</accession>
<feature type="binding site" description="covalent" evidence="8">
    <location>
        <position position="217"/>
    </location>
    <ligand>
        <name>heme c</name>
        <dbReference type="ChEBI" id="CHEBI:61717"/>
        <label>2</label>
    </ligand>
</feature>
<keyword evidence="6" id="KW-0560">Oxidoreductase</keyword>
<keyword evidence="3 9" id="KW-0479">Metal-binding</keyword>
<feature type="binding site" description="axial binding residue" evidence="9">
    <location>
        <position position="77"/>
    </location>
    <ligand>
        <name>heme c</name>
        <dbReference type="ChEBI" id="CHEBI:61717"/>
        <label>1</label>
    </ligand>
    <ligandPart>
        <name>Fe</name>
        <dbReference type="ChEBI" id="CHEBI:18248"/>
    </ligandPart>
</feature>
<evidence type="ECO:0000256" key="9">
    <source>
        <dbReference type="PIRSR" id="PIRSR000294-2"/>
    </source>
</evidence>
<feature type="binding site" description="covalent" evidence="8">
    <location>
        <position position="76"/>
    </location>
    <ligand>
        <name>heme c</name>
        <dbReference type="ChEBI" id="CHEBI:61717"/>
        <label>1</label>
    </ligand>
</feature>
<sequence>MKLKITILVTSVALLIMAFFFSAHQKAPLLNVPSHFPKPVYPFERNPLTEAGIELGRALFYETLLSKDNTISCGSCHQQASGFTQHGHALSRGINDLSTKRNAMPLANLAWSSHFGWDGGVHDLDLFPLVPIQNETEMNESLPNILEKLRQKRDYPPLFTKAFGSPDITAERLLKAISQFILTMVSANSRYDRAVRNEGATFTPNERAGWILVERKCSGCHPEPLFTDFSFRNNGLSKTESDDQGQFDITLKNDDRYKFKVPTLRNIAVTAPYMHDGRFDTLEEVVAHYGSGVQHGETLDYLLKKDHETGILGLSLTPREQADIVAFLRTLTDDSFLQDCRFAESSMTTPTPAKPVINTR</sequence>
<keyword evidence="12" id="KW-1185">Reference proteome</keyword>
<name>A0A7K1SQA3_9BACT</name>
<dbReference type="PANTHER" id="PTHR30600">
    <property type="entry name" value="CYTOCHROME C PEROXIDASE-RELATED"/>
    <property type="match status" value="1"/>
</dbReference>
<dbReference type="GO" id="GO:0004130">
    <property type="term" value="F:cytochrome-c peroxidase activity"/>
    <property type="evidence" value="ECO:0007669"/>
    <property type="project" value="TreeGrafter"/>
</dbReference>
<dbReference type="InterPro" id="IPR036909">
    <property type="entry name" value="Cyt_c-like_dom_sf"/>
</dbReference>
<evidence type="ECO:0000256" key="6">
    <source>
        <dbReference type="ARBA" id="ARBA00023002"/>
    </source>
</evidence>
<evidence type="ECO:0000256" key="3">
    <source>
        <dbReference type="ARBA" id="ARBA00022723"/>
    </source>
</evidence>
<dbReference type="GO" id="GO:0042597">
    <property type="term" value="C:periplasmic space"/>
    <property type="evidence" value="ECO:0007669"/>
    <property type="project" value="UniProtKB-SubCell"/>
</dbReference>
<evidence type="ECO:0000313" key="12">
    <source>
        <dbReference type="Proteomes" id="UP000436006"/>
    </source>
</evidence>
<gene>
    <name evidence="11" type="ORF">GO755_38570</name>
</gene>
<dbReference type="GO" id="GO:0009055">
    <property type="term" value="F:electron transfer activity"/>
    <property type="evidence" value="ECO:0007669"/>
    <property type="project" value="InterPro"/>
</dbReference>
<comment type="subcellular location">
    <subcellularLocation>
        <location evidence="1">Periplasm</location>
    </subcellularLocation>
</comment>
<dbReference type="RefSeq" id="WP_157590781.1">
    <property type="nucleotide sequence ID" value="NZ_WPIN01000029.1"/>
</dbReference>
<keyword evidence="5" id="KW-0574">Periplasm</keyword>
<organism evidence="11 12">
    <name type="scientific">Spirosoma arboris</name>
    <dbReference type="NCBI Taxonomy" id="2682092"/>
    <lineage>
        <taxon>Bacteria</taxon>
        <taxon>Pseudomonadati</taxon>
        <taxon>Bacteroidota</taxon>
        <taxon>Cytophagia</taxon>
        <taxon>Cytophagales</taxon>
        <taxon>Cytophagaceae</taxon>
        <taxon>Spirosoma</taxon>
    </lineage>
</organism>
<evidence type="ECO:0000256" key="7">
    <source>
        <dbReference type="ARBA" id="ARBA00023004"/>
    </source>
</evidence>
<comment type="PTM">
    <text evidence="8">Binds 2 heme groups per subunit.</text>
</comment>
<keyword evidence="7 9" id="KW-0408">Iron</keyword>